<reference evidence="1" key="1">
    <citation type="journal article" date="2020" name="Stud. Mycol.">
        <title>101 Dothideomycetes genomes: a test case for predicting lifestyles and emergence of pathogens.</title>
        <authorList>
            <person name="Haridas S."/>
            <person name="Albert R."/>
            <person name="Binder M."/>
            <person name="Bloem J."/>
            <person name="Labutti K."/>
            <person name="Salamov A."/>
            <person name="Andreopoulos B."/>
            <person name="Baker S."/>
            <person name="Barry K."/>
            <person name="Bills G."/>
            <person name="Bluhm B."/>
            <person name="Cannon C."/>
            <person name="Castanera R."/>
            <person name="Culley D."/>
            <person name="Daum C."/>
            <person name="Ezra D."/>
            <person name="Gonzalez J."/>
            <person name="Henrissat B."/>
            <person name="Kuo A."/>
            <person name="Liang C."/>
            <person name="Lipzen A."/>
            <person name="Lutzoni F."/>
            <person name="Magnuson J."/>
            <person name="Mondo S."/>
            <person name="Nolan M."/>
            <person name="Ohm R."/>
            <person name="Pangilinan J."/>
            <person name="Park H.-J."/>
            <person name="Ramirez L."/>
            <person name="Alfaro M."/>
            <person name="Sun H."/>
            <person name="Tritt A."/>
            <person name="Yoshinaga Y."/>
            <person name="Zwiers L.-H."/>
            <person name="Turgeon B."/>
            <person name="Goodwin S."/>
            <person name="Spatafora J."/>
            <person name="Crous P."/>
            <person name="Grigoriev I."/>
        </authorList>
    </citation>
    <scope>NUCLEOTIDE SEQUENCE</scope>
    <source>
        <strain evidence="1">CBS 101060</strain>
    </source>
</reference>
<comment type="caution">
    <text evidence="1">The sequence shown here is derived from an EMBL/GenBank/DDBJ whole genome shotgun (WGS) entry which is preliminary data.</text>
</comment>
<dbReference type="EMBL" id="MU006163">
    <property type="protein sequence ID" value="KAF2834079.1"/>
    <property type="molecule type" value="Genomic_DNA"/>
</dbReference>
<evidence type="ECO:0000313" key="2">
    <source>
        <dbReference type="Proteomes" id="UP000799429"/>
    </source>
</evidence>
<organism evidence="1 2">
    <name type="scientific">Patellaria atrata CBS 101060</name>
    <dbReference type="NCBI Taxonomy" id="1346257"/>
    <lineage>
        <taxon>Eukaryota</taxon>
        <taxon>Fungi</taxon>
        <taxon>Dikarya</taxon>
        <taxon>Ascomycota</taxon>
        <taxon>Pezizomycotina</taxon>
        <taxon>Dothideomycetes</taxon>
        <taxon>Dothideomycetes incertae sedis</taxon>
        <taxon>Patellariales</taxon>
        <taxon>Patellariaceae</taxon>
        <taxon>Patellaria</taxon>
    </lineage>
</organism>
<protein>
    <submittedName>
        <fullName evidence="1">Uncharacterized protein</fullName>
    </submittedName>
</protein>
<accession>A0A9P4S0V8</accession>
<gene>
    <name evidence="1" type="ORF">M501DRAFT_1035561</name>
</gene>
<keyword evidence="2" id="KW-1185">Reference proteome</keyword>
<sequence>MQKCGAGKFVFGIPAREPEMGLLWIPESDIKRRCVETEGKAMPIFPSWTWAGWSGPVRWPATLSRGGAVAPVPGSPVEVRWLPKRAESSLGIPANSLSASDDMACELSVRTSTSQDFYFYDPVSIQWEGQISYKIYNSEGHHCGAIYTSEELWTVDSNQPYKFVLLSSVLLSDEHLDSWVSKRFPVFDHMEYAITKRCLRNVMLVRMLGKGYVERLAVCQIHKDAWASALTEEDTIRFI</sequence>
<dbReference type="AlphaFoldDB" id="A0A9P4S0V8"/>
<dbReference type="Proteomes" id="UP000799429">
    <property type="component" value="Unassembled WGS sequence"/>
</dbReference>
<proteinExistence type="predicted"/>
<dbReference type="OrthoDB" id="3830006at2759"/>
<evidence type="ECO:0000313" key="1">
    <source>
        <dbReference type="EMBL" id="KAF2834079.1"/>
    </source>
</evidence>
<name>A0A9P4S0V8_9PEZI</name>